<dbReference type="Gene3D" id="2.30.40.10">
    <property type="entry name" value="Urease, subunit C, domain 1"/>
    <property type="match status" value="1"/>
</dbReference>
<dbReference type="Proteomes" id="UP000265715">
    <property type="component" value="Unassembled WGS sequence"/>
</dbReference>
<dbReference type="SUPFAM" id="SSF51556">
    <property type="entry name" value="Metallo-dependent hydrolases"/>
    <property type="match status" value="1"/>
</dbReference>
<dbReference type="InterPro" id="IPR011059">
    <property type="entry name" value="Metal-dep_hydrolase_composite"/>
</dbReference>
<dbReference type="RefSeq" id="WP_119315147.1">
    <property type="nucleotide sequence ID" value="NZ_QXDL01000079.1"/>
</dbReference>
<gene>
    <name evidence="3" type="ORF">Mterra_02064</name>
</gene>
<dbReference type="PANTHER" id="PTHR43794:SF11">
    <property type="entry name" value="AMIDOHYDROLASE-RELATED DOMAIN-CONTAINING PROTEIN"/>
    <property type="match status" value="1"/>
</dbReference>
<dbReference type="EMBL" id="QXDL01000079">
    <property type="protein sequence ID" value="RIH84122.1"/>
    <property type="molecule type" value="Genomic_DNA"/>
</dbReference>
<comment type="caution">
    <text evidence="3">The sequence shown here is derived from an EMBL/GenBank/DDBJ whole genome shotgun (WGS) entry which is preliminary data.</text>
</comment>
<dbReference type="Gene3D" id="3.20.20.140">
    <property type="entry name" value="Metal-dependent hydrolases"/>
    <property type="match status" value="1"/>
</dbReference>
<dbReference type="OrthoDB" id="9807210at2"/>
<protein>
    <submittedName>
        <fullName evidence="3">Aminodeoxyfutalosine deaminase</fullName>
        <ecNumber evidence="3">3.5.4.40</ecNumber>
    </submittedName>
</protein>
<evidence type="ECO:0000259" key="2">
    <source>
        <dbReference type="Pfam" id="PF01979"/>
    </source>
</evidence>
<dbReference type="SUPFAM" id="SSF51338">
    <property type="entry name" value="Composite domain of metallo-dependent hydrolases"/>
    <property type="match status" value="1"/>
</dbReference>
<keyword evidence="1 3" id="KW-0378">Hydrolase</keyword>
<dbReference type="Pfam" id="PF01979">
    <property type="entry name" value="Amidohydro_1"/>
    <property type="match status" value="1"/>
</dbReference>
<dbReference type="InterPro" id="IPR050287">
    <property type="entry name" value="MTA/SAH_deaminase"/>
</dbReference>
<dbReference type="GO" id="GO:0016810">
    <property type="term" value="F:hydrolase activity, acting on carbon-nitrogen (but not peptide) bonds"/>
    <property type="evidence" value="ECO:0007669"/>
    <property type="project" value="InterPro"/>
</dbReference>
<accession>A0A399ENS5</accession>
<sequence>MRLEPEIWTAEVVYLGFGTPMLRGGLAVVGDHVAMTGGLEELQRAYPGAPVVHKGKALTPPVANAHTHLDLSRLPYFEGPYVGFIRHVLANGAGRGVEAARQGLEELRALGAGAFGDIVARDAVMDWLLGHSDLPGVAYREVIGPDPGKAHDVFAALKPQLLAWKKREGRVKVGLSPHATHTVSAPLFRLLVEFAALEGFPVQIHVAESPEESRYVRRAEGGFVEFMRQMKLPVWTPPGVSPVQYLADLGLLGPGVTLVHAVQVDEADVRVIAQAGCRVVSCPRSNRGLECGEFPWALYLKHGVEVALGTDSRGSSPDLDVRNEALHLWGKVDPRVLVRSATRGGYRVLGLQTPRITRGSALSQVQSW</sequence>
<evidence type="ECO:0000256" key="1">
    <source>
        <dbReference type="ARBA" id="ARBA00022801"/>
    </source>
</evidence>
<evidence type="ECO:0000313" key="4">
    <source>
        <dbReference type="Proteomes" id="UP000265715"/>
    </source>
</evidence>
<proteinExistence type="predicted"/>
<evidence type="ECO:0000313" key="3">
    <source>
        <dbReference type="EMBL" id="RIH84122.1"/>
    </source>
</evidence>
<feature type="domain" description="Amidohydrolase-related" evidence="2">
    <location>
        <begin position="85"/>
        <end position="357"/>
    </location>
</feature>
<reference evidence="3 4" key="1">
    <citation type="submission" date="2018-08" db="EMBL/GenBank/DDBJ databases">
        <title>Meiothermus terrae DSM 26712 genome sequencing project.</title>
        <authorList>
            <person name="Da Costa M.S."/>
            <person name="Albuquerque L."/>
            <person name="Raposo P."/>
            <person name="Froufe H.J.C."/>
            <person name="Barroso C.S."/>
            <person name="Egas C."/>
        </authorList>
    </citation>
    <scope>NUCLEOTIDE SEQUENCE [LARGE SCALE GENOMIC DNA]</scope>
    <source>
        <strain evidence="3 4">DSM 26712</strain>
    </source>
</reference>
<dbReference type="AlphaFoldDB" id="A0A399ENS5"/>
<keyword evidence="4" id="KW-1185">Reference proteome</keyword>
<dbReference type="InterPro" id="IPR032466">
    <property type="entry name" value="Metal_Hydrolase"/>
</dbReference>
<name>A0A399ENS5_9DEIN</name>
<dbReference type="InterPro" id="IPR006680">
    <property type="entry name" value="Amidohydro-rel"/>
</dbReference>
<dbReference type="PANTHER" id="PTHR43794">
    <property type="entry name" value="AMINOHYDROLASE SSNA-RELATED"/>
    <property type="match status" value="1"/>
</dbReference>
<organism evidence="3 4">
    <name type="scientific">Calidithermus terrae</name>
    <dbReference type="NCBI Taxonomy" id="1408545"/>
    <lineage>
        <taxon>Bacteria</taxon>
        <taxon>Thermotogati</taxon>
        <taxon>Deinococcota</taxon>
        <taxon>Deinococci</taxon>
        <taxon>Thermales</taxon>
        <taxon>Thermaceae</taxon>
        <taxon>Calidithermus</taxon>
    </lineage>
</organism>
<dbReference type="EC" id="3.5.4.40" evidence="3"/>